<dbReference type="RefSeq" id="XP_007755072.1">
    <property type="nucleotide sequence ID" value="XM_007756882.1"/>
</dbReference>
<dbReference type="AlphaFoldDB" id="W9W3A4"/>
<dbReference type="VEuPathDB" id="FungiDB:A1O7_02853"/>
<sequence>MSPASTSLKVSLIIVVPPSIGFPLLFVTPYLPHPQHRALSWALVLARRTSHNSTYIPYSRFDSGRGSPAPEIQEGFAEDKTFENDVSSNLWLMPYGLNFSRSITETEQVVVDNKTFDSDVPSNLWLVPYSFDFTSSISESAEESFASSSSGSPSALLQFSVHSQGHDTTTRVSSPVSTHWYSDLRFQRDEHDGVRLQQALEEKLALENRLGEVLAENGVLWKKVNTLQRLMAIGVIRLRKSEVEAQKWKSLAGYKLDESSAIPVPHWKQEPAAQDLYAENERLESHLERQDRALHHTRREIHHLEEVVAEKETQITLLNNEIDQLHLGVGRAYDVVEVIIFRFNWLEQHCTDPIATHERLANQNLALQHQVQNLEHDLEDAQNQNNVLAIDDYAQLDAQRHHLQIENAELRAEKRELTLANTNLKAQMRKAKVSNNVKGIAKSWKLKVETQARLKNHDETRKIFLQNCFSKTLDQNKNVECEATSSGEEPQAELRDYHTAKATCDSQGDFFDHKLAPLPHPLPESFRVYRSVEEDVVEEEDEDDNEEPNTDGGVLDLVRLINMLTIEDELDLIT</sequence>
<accession>W9W3A4</accession>
<name>W9W3A4_9EURO</name>
<dbReference type="Proteomes" id="UP000019473">
    <property type="component" value="Unassembled WGS sequence"/>
</dbReference>
<evidence type="ECO:0000313" key="2">
    <source>
        <dbReference type="EMBL" id="EXJ62418.1"/>
    </source>
</evidence>
<dbReference type="EMBL" id="AMGW01000002">
    <property type="protein sequence ID" value="EXJ62418.1"/>
    <property type="molecule type" value="Genomic_DNA"/>
</dbReference>
<dbReference type="OrthoDB" id="10469006at2759"/>
<dbReference type="GeneID" id="19177457"/>
<reference evidence="2 3" key="1">
    <citation type="submission" date="2013-03" db="EMBL/GenBank/DDBJ databases">
        <title>The Genome Sequence of Cladophialophora yegresii CBS 114405.</title>
        <authorList>
            <consortium name="The Broad Institute Genomics Platform"/>
            <person name="Cuomo C."/>
            <person name="de Hoog S."/>
            <person name="Gorbushina A."/>
            <person name="Walker B."/>
            <person name="Young S.K."/>
            <person name="Zeng Q."/>
            <person name="Gargeya S."/>
            <person name="Fitzgerald M."/>
            <person name="Haas B."/>
            <person name="Abouelleil A."/>
            <person name="Allen A.W."/>
            <person name="Alvarado L."/>
            <person name="Arachchi H.M."/>
            <person name="Berlin A.M."/>
            <person name="Chapman S.B."/>
            <person name="Gainer-Dewar J."/>
            <person name="Goldberg J."/>
            <person name="Griggs A."/>
            <person name="Gujja S."/>
            <person name="Hansen M."/>
            <person name="Howarth C."/>
            <person name="Imamovic A."/>
            <person name="Ireland A."/>
            <person name="Larimer J."/>
            <person name="McCowan C."/>
            <person name="Murphy C."/>
            <person name="Pearson M."/>
            <person name="Poon T.W."/>
            <person name="Priest M."/>
            <person name="Roberts A."/>
            <person name="Saif S."/>
            <person name="Shea T."/>
            <person name="Sisk P."/>
            <person name="Sykes S."/>
            <person name="Wortman J."/>
            <person name="Nusbaum C."/>
            <person name="Birren B."/>
        </authorList>
    </citation>
    <scope>NUCLEOTIDE SEQUENCE [LARGE SCALE GENOMIC DNA]</scope>
    <source>
        <strain evidence="2 3">CBS 114405</strain>
    </source>
</reference>
<dbReference type="HOGENOM" id="CLU_487441_0_0_1"/>
<comment type="caution">
    <text evidence="2">The sequence shown here is derived from an EMBL/GenBank/DDBJ whole genome shotgun (WGS) entry which is preliminary data.</text>
</comment>
<keyword evidence="3" id="KW-1185">Reference proteome</keyword>
<gene>
    <name evidence="2" type="ORF">A1O7_02853</name>
</gene>
<keyword evidence="1" id="KW-0175">Coiled coil</keyword>
<proteinExistence type="predicted"/>
<evidence type="ECO:0000256" key="1">
    <source>
        <dbReference type="SAM" id="Coils"/>
    </source>
</evidence>
<protein>
    <submittedName>
        <fullName evidence="2">Uncharacterized protein</fullName>
    </submittedName>
</protein>
<evidence type="ECO:0000313" key="3">
    <source>
        <dbReference type="Proteomes" id="UP000019473"/>
    </source>
</evidence>
<feature type="coiled-coil region" evidence="1">
    <location>
        <begin position="273"/>
        <end position="321"/>
    </location>
</feature>
<organism evidence="2 3">
    <name type="scientific">Cladophialophora yegresii CBS 114405</name>
    <dbReference type="NCBI Taxonomy" id="1182544"/>
    <lineage>
        <taxon>Eukaryota</taxon>
        <taxon>Fungi</taxon>
        <taxon>Dikarya</taxon>
        <taxon>Ascomycota</taxon>
        <taxon>Pezizomycotina</taxon>
        <taxon>Eurotiomycetes</taxon>
        <taxon>Chaetothyriomycetidae</taxon>
        <taxon>Chaetothyriales</taxon>
        <taxon>Herpotrichiellaceae</taxon>
        <taxon>Cladophialophora</taxon>
    </lineage>
</organism>
<feature type="coiled-coil region" evidence="1">
    <location>
        <begin position="357"/>
        <end position="427"/>
    </location>
</feature>